<evidence type="ECO:0000313" key="6">
    <source>
        <dbReference type="Proteomes" id="UP000030130"/>
    </source>
</evidence>
<evidence type="ECO:0000256" key="2">
    <source>
        <dbReference type="ARBA" id="ARBA00011901"/>
    </source>
</evidence>
<dbReference type="InterPro" id="IPR002508">
    <property type="entry name" value="MurNAc-LAA_cat"/>
</dbReference>
<dbReference type="Proteomes" id="UP000030130">
    <property type="component" value="Unassembled WGS sequence"/>
</dbReference>
<dbReference type="CDD" id="cd02696">
    <property type="entry name" value="MurNAc-LAA"/>
    <property type="match status" value="1"/>
</dbReference>
<sequence>MKVLLDNGHGFNTLGKRSPDGSLLEYKYAREISLAVEMELRRLGYDVERIVREESDVSLSTRVQRVNQVCAEVGSANCLLVSIHCNAAGAGGAWLNATGWSAYTTKGKTKSDVLADCLYRAAEKNFIGKRIRKDMQDGDPDWEENFYILKNTHCAAVLTENFFMDNKEDVAYLLSAEGKKAVVRTHVDGITEYIRSL</sequence>
<dbReference type="InterPro" id="IPR050695">
    <property type="entry name" value="N-acetylmuramoyl_amidase_3"/>
</dbReference>
<gene>
    <name evidence="5" type="ORF">HR08_01020</name>
</gene>
<dbReference type="RefSeq" id="WP_039419922.1">
    <property type="nucleotide sequence ID" value="NZ_JRAI01000005.1"/>
</dbReference>
<evidence type="ECO:0000313" key="5">
    <source>
        <dbReference type="EMBL" id="KGN88003.1"/>
    </source>
</evidence>
<comment type="catalytic activity">
    <reaction evidence="1">
        <text>Hydrolyzes the link between N-acetylmuramoyl residues and L-amino acid residues in certain cell-wall glycopeptides.</text>
        <dbReference type="EC" id="3.5.1.28"/>
    </reaction>
</comment>
<reference evidence="5 6" key="1">
    <citation type="submission" date="2014-08" db="EMBL/GenBank/DDBJ databases">
        <title>Porphyromonas gulae strain:COT-052_OH1451 Genome sequencing.</title>
        <authorList>
            <person name="Wallis C."/>
            <person name="Deusch O."/>
            <person name="O'Flynn C."/>
            <person name="Davis I."/>
            <person name="Jospin G."/>
            <person name="Darling A.E."/>
            <person name="Coil D.A."/>
            <person name="Alexiev A."/>
            <person name="Horsfall A."/>
            <person name="Kirkwood N."/>
            <person name="Harris S."/>
            <person name="Eisen J.A."/>
        </authorList>
    </citation>
    <scope>NUCLEOTIDE SEQUENCE [LARGE SCALE GENOMIC DNA]</scope>
    <source>
        <strain evidence="6">COT-052 OH1451</strain>
    </source>
</reference>
<dbReference type="Gene3D" id="3.40.630.40">
    <property type="entry name" value="Zn-dependent exopeptidases"/>
    <property type="match status" value="1"/>
</dbReference>
<dbReference type="OrthoDB" id="9763643at2"/>
<organism evidence="5 6">
    <name type="scientific">Porphyromonas gulae</name>
    <dbReference type="NCBI Taxonomy" id="111105"/>
    <lineage>
        <taxon>Bacteria</taxon>
        <taxon>Pseudomonadati</taxon>
        <taxon>Bacteroidota</taxon>
        <taxon>Bacteroidia</taxon>
        <taxon>Bacteroidales</taxon>
        <taxon>Porphyromonadaceae</taxon>
        <taxon>Porphyromonas</taxon>
    </lineage>
</organism>
<proteinExistence type="predicted"/>
<accession>A0A0A2FAI9</accession>
<dbReference type="SUPFAM" id="SSF53187">
    <property type="entry name" value="Zn-dependent exopeptidases"/>
    <property type="match status" value="1"/>
</dbReference>
<keyword evidence="3" id="KW-0378">Hydrolase</keyword>
<evidence type="ECO:0000259" key="4">
    <source>
        <dbReference type="SMART" id="SM00646"/>
    </source>
</evidence>
<dbReference type="PANTHER" id="PTHR30404">
    <property type="entry name" value="N-ACETYLMURAMOYL-L-ALANINE AMIDASE"/>
    <property type="match status" value="1"/>
</dbReference>
<dbReference type="SMART" id="SM00646">
    <property type="entry name" value="Ami_3"/>
    <property type="match status" value="1"/>
</dbReference>
<dbReference type="GO" id="GO:0009253">
    <property type="term" value="P:peptidoglycan catabolic process"/>
    <property type="evidence" value="ECO:0007669"/>
    <property type="project" value="InterPro"/>
</dbReference>
<dbReference type="GO" id="GO:0030288">
    <property type="term" value="C:outer membrane-bounded periplasmic space"/>
    <property type="evidence" value="ECO:0007669"/>
    <property type="project" value="TreeGrafter"/>
</dbReference>
<comment type="caution">
    <text evidence="5">The sequence shown here is derived from an EMBL/GenBank/DDBJ whole genome shotgun (WGS) entry which is preliminary data.</text>
</comment>
<dbReference type="GO" id="GO:0008745">
    <property type="term" value="F:N-acetylmuramoyl-L-alanine amidase activity"/>
    <property type="evidence" value="ECO:0007669"/>
    <property type="project" value="UniProtKB-EC"/>
</dbReference>
<evidence type="ECO:0000256" key="1">
    <source>
        <dbReference type="ARBA" id="ARBA00001561"/>
    </source>
</evidence>
<dbReference type="PANTHER" id="PTHR30404:SF0">
    <property type="entry name" value="N-ACETYLMURAMOYL-L-ALANINE AMIDASE AMIC"/>
    <property type="match status" value="1"/>
</dbReference>
<dbReference type="EMBL" id="JRAI01000005">
    <property type="protein sequence ID" value="KGN88003.1"/>
    <property type="molecule type" value="Genomic_DNA"/>
</dbReference>
<dbReference type="EC" id="3.5.1.28" evidence="2"/>
<dbReference type="Pfam" id="PF01520">
    <property type="entry name" value="Amidase_3"/>
    <property type="match status" value="1"/>
</dbReference>
<protein>
    <recommendedName>
        <fullName evidence="2">N-acetylmuramoyl-L-alanine amidase</fullName>
        <ecNumber evidence="2">3.5.1.28</ecNumber>
    </recommendedName>
</protein>
<name>A0A0A2FAI9_9PORP</name>
<dbReference type="AlphaFoldDB" id="A0A0A2FAI9"/>
<evidence type="ECO:0000256" key="3">
    <source>
        <dbReference type="ARBA" id="ARBA00022801"/>
    </source>
</evidence>
<feature type="domain" description="MurNAc-LAA" evidence="4">
    <location>
        <begin position="63"/>
        <end position="191"/>
    </location>
</feature>